<evidence type="ECO:0000313" key="3">
    <source>
        <dbReference type="Proteomes" id="UP001201985"/>
    </source>
</evidence>
<keyword evidence="3" id="KW-1185">Reference proteome</keyword>
<dbReference type="InterPro" id="IPR038158">
    <property type="entry name" value="H-NOX_domain_sf"/>
</dbReference>
<dbReference type="Proteomes" id="UP001201985">
    <property type="component" value="Unassembled WGS sequence"/>
</dbReference>
<evidence type="ECO:0000313" key="2">
    <source>
        <dbReference type="EMBL" id="MCI0752221.1"/>
    </source>
</evidence>
<dbReference type="RefSeq" id="WP_120008375.1">
    <property type="nucleotide sequence ID" value="NZ_JALBUU010000004.1"/>
</dbReference>
<dbReference type="Pfam" id="PF07700">
    <property type="entry name" value="HNOB"/>
    <property type="match status" value="1"/>
</dbReference>
<feature type="domain" description="Heme NO-binding" evidence="1">
    <location>
        <begin position="2"/>
        <end position="160"/>
    </location>
</feature>
<reference evidence="2 3" key="1">
    <citation type="submission" date="2022-03" db="EMBL/GenBank/DDBJ databases">
        <title>Complete genome analysis of Roseomonas KG 17.1 : a prolific producer of plant growth promoters.</title>
        <authorList>
            <person name="Saadouli I."/>
            <person name="Najjari A."/>
            <person name="Mosbah A."/>
            <person name="Ouzari H.I."/>
        </authorList>
    </citation>
    <scope>NUCLEOTIDE SEQUENCE [LARGE SCALE GENOMIC DNA]</scope>
    <source>
        <strain evidence="2 3">KG17-1</strain>
    </source>
</reference>
<dbReference type="SUPFAM" id="SSF111126">
    <property type="entry name" value="Ligand-binding domain in the NO signalling and Golgi transport"/>
    <property type="match status" value="1"/>
</dbReference>
<comment type="caution">
    <text evidence="2">The sequence shown here is derived from an EMBL/GenBank/DDBJ whole genome shotgun (WGS) entry which is preliminary data.</text>
</comment>
<organism evidence="2 3">
    <name type="scientific">Teichococcus vastitatis</name>
    <dbReference type="NCBI Taxonomy" id="2307076"/>
    <lineage>
        <taxon>Bacteria</taxon>
        <taxon>Pseudomonadati</taxon>
        <taxon>Pseudomonadota</taxon>
        <taxon>Alphaproteobacteria</taxon>
        <taxon>Acetobacterales</taxon>
        <taxon>Roseomonadaceae</taxon>
        <taxon>Roseomonas</taxon>
    </lineage>
</organism>
<dbReference type="InterPro" id="IPR024096">
    <property type="entry name" value="NO_sig/Golgi_transp_ligand-bd"/>
</dbReference>
<proteinExistence type="predicted"/>
<name>A0ABS9VZ09_9PROT</name>
<dbReference type="EMBL" id="JALBUU010000004">
    <property type="protein sequence ID" value="MCI0752221.1"/>
    <property type="molecule type" value="Genomic_DNA"/>
</dbReference>
<gene>
    <name evidence="2" type="ORF">MON41_00405</name>
</gene>
<accession>A0ABS9VZ09</accession>
<protein>
    <submittedName>
        <fullName evidence="2">Heme NO-binding domain-containing protein</fullName>
    </submittedName>
</protein>
<dbReference type="Gene3D" id="3.90.1520.10">
    <property type="entry name" value="H-NOX domain"/>
    <property type="match status" value="1"/>
</dbReference>
<evidence type="ECO:0000259" key="1">
    <source>
        <dbReference type="Pfam" id="PF07700"/>
    </source>
</evidence>
<sequence>MKGLVFTEFFRHVEARHGADMVDDVIEAADLPHDGGYTSVGSYPFPEMVALVVACSRLTGTPLPELLDAFGTHCFERWVHYAPQFFSRQRGLFDILEGINDFHETEVRKLYPDAELPSFMTEQRSGQRLVLGYHSCKPLSALAVGVIKGAAAHLGQRVAIACEPAEGDGGAYTRITIDLRDNPDAPHR</sequence>
<dbReference type="InterPro" id="IPR011644">
    <property type="entry name" value="Heme_NO-bd"/>
</dbReference>